<comment type="caution">
    <text evidence="1">The sequence shown here is derived from an EMBL/GenBank/DDBJ whole genome shotgun (WGS) entry which is preliminary data.</text>
</comment>
<dbReference type="AlphaFoldDB" id="A0A817SUF1"/>
<dbReference type="Proteomes" id="UP000663833">
    <property type="component" value="Unassembled WGS sequence"/>
</dbReference>
<protein>
    <recommendedName>
        <fullName evidence="3">F-box domain-containing protein</fullName>
    </recommendedName>
</protein>
<accession>A0A817SUF1</accession>
<evidence type="ECO:0000313" key="2">
    <source>
        <dbReference type="Proteomes" id="UP000663833"/>
    </source>
</evidence>
<name>A0A817SUF1_9BILA</name>
<evidence type="ECO:0000313" key="1">
    <source>
        <dbReference type="EMBL" id="CAF3307126.1"/>
    </source>
</evidence>
<reference evidence="1" key="1">
    <citation type="submission" date="2021-02" db="EMBL/GenBank/DDBJ databases">
        <authorList>
            <person name="Nowell W R."/>
        </authorList>
    </citation>
    <scope>NUCLEOTIDE SEQUENCE</scope>
</reference>
<dbReference type="EMBL" id="CAJNYD010000929">
    <property type="protein sequence ID" value="CAF3307126.1"/>
    <property type="molecule type" value="Genomic_DNA"/>
</dbReference>
<gene>
    <name evidence="1" type="ORF">LUA448_LOCUS8632</name>
</gene>
<sequence>MYTQTCNIHSYSWMICDEILIHIFKKLYNVEVLYSLMGFNQRLNRIVHDTIFTRDLCFLECLPDNKISSPLSDPILDRFCSEILPEIGHRIKALYLERTTMERILHATNYPNLNNLSLCHIDSEVAMSLFDGKRFSLINFILELDIHS</sequence>
<organism evidence="1 2">
    <name type="scientific">Rotaria socialis</name>
    <dbReference type="NCBI Taxonomy" id="392032"/>
    <lineage>
        <taxon>Eukaryota</taxon>
        <taxon>Metazoa</taxon>
        <taxon>Spiralia</taxon>
        <taxon>Gnathifera</taxon>
        <taxon>Rotifera</taxon>
        <taxon>Eurotatoria</taxon>
        <taxon>Bdelloidea</taxon>
        <taxon>Philodinida</taxon>
        <taxon>Philodinidae</taxon>
        <taxon>Rotaria</taxon>
    </lineage>
</organism>
<evidence type="ECO:0008006" key="3">
    <source>
        <dbReference type="Google" id="ProtNLM"/>
    </source>
</evidence>
<proteinExistence type="predicted"/>